<protein>
    <submittedName>
        <fullName evidence="3">PEP-CTERM sorting domain-containing protein</fullName>
    </submittedName>
</protein>
<dbReference type="Proteomes" id="UP001225316">
    <property type="component" value="Unassembled WGS sequence"/>
</dbReference>
<dbReference type="Pfam" id="PF07589">
    <property type="entry name" value="PEP-CTERM"/>
    <property type="match status" value="1"/>
</dbReference>
<accession>A0ABU1AQ56</accession>
<evidence type="ECO:0000256" key="1">
    <source>
        <dbReference type="SAM" id="SignalP"/>
    </source>
</evidence>
<name>A0ABU1AQ56_9BACT</name>
<comment type="caution">
    <text evidence="3">The sequence shown here is derived from an EMBL/GenBank/DDBJ whole genome shotgun (WGS) entry which is preliminary data.</text>
</comment>
<reference evidence="3 4" key="1">
    <citation type="submission" date="2023-04" db="EMBL/GenBank/DDBJ databases">
        <title>A novel bacteria isolated from coastal sediment.</title>
        <authorList>
            <person name="Liu X.-J."/>
            <person name="Du Z.-J."/>
        </authorList>
    </citation>
    <scope>NUCLEOTIDE SEQUENCE [LARGE SCALE GENOMIC DNA]</scope>
    <source>
        <strain evidence="3 4">SDUM461003</strain>
    </source>
</reference>
<organism evidence="3 4">
    <name type="scientific">Thalassobacterium maritimum</name>
    <dbReference type="NCBI Taxonomy" id="3041265"/>
    <lineage>
        <taxon>Bacteria</taxon>
        <taxon>Pseudomonadati</taxon>
        <taxon>Verrucomicrobiota</taxon>
        <taxon>Opitutia</taxon>
        <taxon>Puniceicoccales</taxon>
        <taxon>Coraliomargaritaceae</taxon>
        <taxon>Thalassobacterium</taxon>
    </lineage>
</organism>
<evidence type="ECO:0000313" key="4">
    <source>
        <dbReference type="Proteomes" id="UP001225316"/>
    </source>
</evidence>
<dbReference type="InterPro" id="IPR013424">
    <property type="entry name" value="Ice-binding_C"/>
</dbReference>
<keyword evidence="1" id="KW-0732">Signal</keyword>
<feature type="domain" description="Ice-binding protein C-terminal" evidence="2">
    <location>
        <begin position="208"/>
        <end position="230"/>
    </location>
</feature>
<sequence length="231" mass="23574">MKFPTTFAAFTALTLSFQASVSAAVLADFNFDASSLASSDASTSWGTSDISNGAGLPNISGSISGTEGTPAPGIDITFADFDYAGIGASHTANGYYTFTVTPDAGTQLSFTDFTFDMFKQFGAGATVSATLFSSIDGFATTGDAIGAATLVGEGESGAFYDRSITLSSLTTVSTATEFRLYLDDGGAGNNANVFRLDNIVLNGETSVVPEPSSAAFLLGLGALGLVARRRV</sequence>
<evidence type="ECO:0000313" key="3">
    <source>
        <dbReference type="EMBL" id="MDQ8206307.1"/>
    </source>
</evidence>
<feature type="signal peptide" evidence="1">
    <location>
        <begin position="1"/>
        <end position="23"/>
    </location>
</feature>
<dbReference type="NCBIfam" id="TIGR02595">
    <property type="entry name" value="PEP_CTERM"/>
    <property type="match status" value="1"/>
</dbReference>
<proteinExistence type="predicted"/>
<keyword evidence="4" id="KW-1185">Reference proteome</keyword>
<dbReference type="RefSeq" id="WP_308948340.1">
    <property type="nucleotide sequence ID" value="NZ_JARXHW010000003.1"/>
</dbReference>
<gene>
    <name evidence="3" type="ORF">QEH52_02225</name>
</gene>
<feature type="chain" id="PRO_5046273891" evidence="1">
    <location>
        <begin position="24"/>
        <end position="231"/>
    </location>
</feature>
<evidence type="ECO:0000259" key="2">
    <source>
        <dbReference type="Pfam" id="PF07589"/>
    </source>
</evidence>
<dbReference type="EMBL" id="JARXHW010000003">
    <property type="protein sequence ID" value="MDQ8206307.1"/>
    <property type="molecule type" value="Genomic_DNA"/>
</dbReference>